<feature type="transmembrane region" description="Helical" evidence="7">
    <location>
        <begin position="138"/>
        <end position="155"/>
    </location>
</feature>
<dbReference type="GO" id="GO:0005436">
    <property type="term" value="F:sodium:phosphate symporter activity"/>
    <property type="evidence" value="ECO:0007669"/>
    <property type="project" value="InterPro"/>
</dbReference>
<organism evidence="9 10">
    <name type="scientific">Ancylomarina salipaludis</name>
    <dbReference type="NCBI Taxonomy" id="2501299"/>
    <lineage>
        <taxon>Bacteria</taxon>
        <taxon>Pseudomonadati</taxon>
        <taxon>Bacteroidota</taxon>
        <taxon>Bacteroidia</taxon>
        <taxon>Marinilabiliales</taxon>
        <taxon>Marinifilaceae</taxon>
        <taxon>Ancylomarina</taxon>
    </lineage>
</organism>
<dbReference type="NCBIfam" id="NF037997">
    <property type="entry name" value="Na_Pi_symport"/>
    <property type="match status" value="1"/>
</dbReference>
<dbReference type="PANTHER" id="PTHR10010:SF46">
    <property type="entry name" value="SODIUM-DEPENDENT PHOSPHATE TRANSPORT PROTEIN 2B"/>
    <property type="match status" value="1"/>
</dbReference>
<dbReference type="InterPro" id="IPR038078">
    <property type="entry name" value="PhoU-like_sf"/>
</dbReference>
<evidence type="ECO:0000256" key="4">
    <source>
        <dbReference type="ARBA" id="ARBA00022989"/>
    </source>
</evidence>
<feature type="coiled-coil region" evidence="6">
    <location>
        <begin position="390"/>
        <end position="424"/>
    </location>
</feature>
<dbReference type="Pfam" id="PF01895">
    <property type="entry name" value="PhoU"/>
    <property type="match status" value="1"/>
</dbReference>
<keyword evidence="3 7" id="KW-0812">Transmembrane</keyword>
<feature type="transmembrane region" description="Helical" evidence="7">
    <location>
        <begin position="111"/>
        <end position="131"/>
    </location>
</feature>
<keyword evidence="4 7" id="KW-1133">Transmembrane helix</keyword>
<evidence type="ECO:0000259" key="8">
    <source>
        <dbReference type="Pfam" id="PF01895"/>
    </source>
</evidence>
<evidence type="ECO:0000256" key="3">
    <source>
        <dbReference type="ARBA" id="ARBA00022692"/>
    </source>
</evidence>
<feature type="transmembrane region" description="Helical" evidence="7">
    <location>
        <begin position="83"/>
        <end position="105"/>
    </location>
</feature>
<dbReference type="NCBIfam" id="TIGR00704">
    <property type="entry name" value="NaPi_cotrn_rel"/>
    <property type="match status" value="1"/>
</dbReference>
<feature type="transmembrane region" description="Helical" evidence="7">
    <location>
        <begin position="52"/>
        <end position="76"/>
    </location>
</feature>
<dbReference type="InterPro" id="IPR026022">
    <property type="entry name" value="PhoU_dom"/>
</dbReference>
<feature type="transmembrane region" description="Helical" evidence="7">
    <location>
        <begin position="293"/>
        <end position="326"/>
    </location>
</feature>
<dbReference type="AlphaFoldDB" id="A0A4Q1JIX4"/>
<keyword evidence="10" id="KW-1185">Reference proteome</keyword>
<dbReference type="SUPFAM" id="SSF109755">
    <property type="entry name" value="PhoU-like"/>
    <property type="match status" value="1"/>
</dbReference>
<dbReference type="EMBL" id="SAXA01000016">
    <property type="protein sequence ID" value="RXQ89042.1"/>
    <property type="molecule type" value="Genomic_DNA"/>
</dbReference>
<evidence type="ECO:0000313" key="10">
    <source>
        <dbReference type="Proteomes" id="UP000289703"/>
    </source>
</evidence>
<sequence>MNYGLSDFLTLIGSLGLFLYGMKLMSEALQKVAGEKMRSILSAMTSNRVKGVMTGVLITALIQSSSATTVMVVSFVNAGLLSLVESVGVIMGANIGTTVTAWLISLLGFKVSMSAISLPLIGLSLPLLFSGNRSRKNWGELVIGFALLFIGLQFLKESMPDIKNNPAILNFLTSYTDLGFLSYLLFAGIGTLLTILIQSSSATMALTLVMCNSGWISFDMAAAMVLGENIGTTITANLAAMVANTSAKRAARAHLIFNTFGVFWMLMILPFFLKGIAALNMWLGGGNPLETDPALASVTIAAVPVSLSLFHTIFNILNVLILIWFAKFIVKVVTKLVPTNEKEEEVFKLKHIKTGMLSTPEASLFQAKMEISLYAKHTKHMFSYVKEAFNETNDKNFNKLFEKIDKLEDENDDMEVQIADYLTKVSETRLSSLSSKRVRAFFKMVDDIESMGDSMLNIAKALYRKREQKAWFPQEVRDNLNKMFELVDEALTVMYNNTERNFEDVLTKKAYEAEKEIDEFRTILKQQHLNDVKEKKYEYKAGIIYNDIFSECEKIGDYCINISQSISEIKE</sequence>
<feature type="transmembrane region" description="Helical" evidence="7">
    <location>
        <begin position="221"/>
        <end position="243"/>
    </location>
</feature>
<keyword evidence="2" id="KW-1003">Cell membrane</keyword>
<feature type="transmembrane region" description="Helical" evidence="7">
    <location>
        <begin position="255"/>
        <end position="273"/>
    </location>
</feature>
<evidence type="ECO:0000256" key="6">
    <source>
        <dbReference type="SAM" id="Coils"/>
    </source>
</evidence>
<feature type="domain" description="PhoU" evidence="8">
    <location>
        <begin position="374"/>
        <end position="461"/>
    </location>
</feature>
<name>A0A4Q1JIX4_9BACT</name>
<evidence type="ECO:0000256" key="1">
    <source>
        <dbReference type="ARBA" id="ARBA00004651"/>
    </source>
</evidence>
<protein>
    <submittedName>
        <fullName evidence="9">Na/Pi cotransporter family protein</fullName>
    </submittedName>
</protein>
<dbReference type="GO" id="GO:0044341">
    <property type="term" value="P:sodium-dependent phosphate transport"/>
    <property type="evidence" value="ECO:0007669"/>
    <property type="project" value="InterPro"/>
</dbReference>
<comment type="caution">
    <text evidence="9">The sequence shown here is derived from an EMBL/GenBank/DDBJ whole genome shotgun (WGS) entry which is preliminary data.</text>
</comment>
<dbReference type="Proteomes" id="UP000289703">
    <property type="component" value="Unassembled WGS sequence"/>
</dbReference>
<feature type="transmembrane region" description="Helical" evidence="7">
    <location>
        <begin position="193"/>
        <end position="215"/>
    </location>
</feature>
<dbReference type="OrthoDB" id="9763003at2"/>
<dbReference type="PANTHER" id="PTHR10010">
    <property type="entry name" value="SOLUTE CARRIER FAMILY 34 SODIUM PHOSPHATE , MEMBER 2-RELATED"/>
    <property type="match status" value="1"/>
</dbReference>
<comment type="subcellular location">
    <subcellularLocation>
        <location evidence="1">Cell membrane</location>
        <topology evidence="1">Multi-pass membrane protein</topology>
    </subcellularLocation>
</comment>
<gene>
    <name evidence="9" type="ORF">EO244_14535</name>
</gene>
<proteinExistence type="predicted"/>
<accession>A0A4Q1JIX4</accession>
<evidence type="ECO:0000256" key="7">
    <source>
        <dbReference type="SAM" id="Phobius"/>
    </source>
</evidence>
<dbReference type="Gene3D" id="1.20.58.220">
    <property type="entry name" value="Phosphate transport system protein phou homolog 2, domain 2"/>
    <property type="match status" value="1"/>
</dbReference>
<keyword evidence="6" id="KW-0175">Coiled coil</keyword>
<dbReference type="RefSeq" id="WP_129255419.1">
    <property type="nucleotide sequence ID" value="NZ_SAXA01000016.1"/>
</dbReference>
<dbReference type="GO" id="GO:0005886">
    <property type="term" value="C:plasma membrane"/>
    <property type="evidence" value="ECO:0007669"/>
    <property type="project" value="UniProtKB-SubCell"/>
</dbReference>
<evidence type="ECO:0000256" key="2">
    <source>
        <dbReference type="ARBA" id="ARBA00022475"/>
    </source>
</evidence>
<feature type="transmembrane region" description="Helical" evidence="7">
    <location>
        <begin position="167"/>
        <end position="186"/>
    </location>
</feature>
<dbReference type="InterPro" id="IPR004633">
    <property type="entry name" value="NaPi_cotrn-rel/YqeW-like"/>
</dbReference>
<dbReference type="Pfam" id="PF02690">
    <property type="entry name" value="Na_Pi_cotrans"/>
    <property type="match status" value="2"/>
</dbReference>
<evidence type="ECO:0000256" key="5">
    <source>
        <dbReference type="ARBA" id="ARBA00023136"/>
    </source>
</evidence>
<dbReference type="InterPro" id="IPR003841">
    <property type="entry name" value="Na/Pi_transpt"/>
</dbReference>
<reference evidence="9 10" key="1">
    <citation type="submission" date="2019-01" db="EMBL/GenBank/DDBJ databases">
        <title>Ancylomarina salipaludis sp. nov., isolated from a salt marsh.</title>
        <authorList>
            <person name="Yoon J.-H."/>
        </authorList>
    </citation>
    <scope>NUCLEOTIDE SEQUENCE [LARGE SCALE GENOMIC DNA]</scope>
    <source>
        <strain evidence="9 10">SHSM-M15</strain>
    </source>
</reference>
<keyword evidence="5 7" id="KW-0472">Membrane</keyword>
<evidence type="ECO:0000313" key="9">
    <source>
        <dbReference type="EMBL" id="RXQ89042.1"/>
    </source>
</evidence>